<protein>
    <submittedName>
        <fullName evidence="2">Uncharacterized protein</fullName>
    </submittedName>
</protein>
<reference evidence="2 3" key="1">
    <citation type="submission" date="2024-06" db="EMBL/GenBank/DDBJ databases">
        <title>The Natural Products Discovery Center: Release of the First 8490 Sequenced Strains for Exploring Actinobacteria Biosynthetic Diversity.</title>
        <authorList>
            <person name="Kalkreuter E."/>
            <person name="Kautsar S.A."/>
            <person name="Yang D."/>
            <person name="Bader C.D."/>
            <person name="Teijaro C.N."/>
            <person name="Fluegel L."/>
            <person name="Davis C.M."/>
            <person name="Simpson J.R."/>
            <person name="Lauterbach L."/>
            <person name="Steele A.D."/>
            <person name="Gui C."/>
            <person name="Meng S."/>
            <person name="Li G."/>
            <person name="Viehrig K."/>
            <person name="Ye F."/>
            <person name="Su P."/>
            <person name="Kiefer A.F."/>
            <person name="Nichols A."/>
            <person name="Cepeda A.J."/>
            <person name="Yan W."/>
            <person name="Fan B."/>
            <person name="Jiang Y."/>
            <person name="Adhikari A."/>
            <person name="Zheng C.-J."/>
            <person name="Schuster L."/>
            <person name="Cowan T.M."/>
            <person name="Smanski M.J."/>
            <person name="Chevrette M.G."/>
            <person name="De Carvalho L.P.S."/>
            <person name="Shen B."/>
        </authorList>
    </citation>
    <scope>NUCLEOTIDE SEQUENCE [LARGE SCALE GENOMIC DNA]</scope>
    <source>
        <strain evidence="2 3">NPDC000155</strain>
    </source>
</reference>
<evidence type="ECO:0000256" key="1">
    <source>
        <dbReference type="SAM" id="MobiDB-lite"/>
    </source>
</evidence>
<name>A0ABV1XL50_9ACTN</name>
<comment type="caution">
    <text evidence="2">The sequence shown here is derived from an EMBL/GenBank/DDBJ whole genome shotgun (WGS) entry which is preliminary data.</text>
</comment>
<dbReference type="EMBL" id="JBEPFB010000002">
    <property type="protein sequence ID" value="MER7372210.1"/>
    <property type="molecule type" value="Genomic_DNA"/>
</dbReference>
<dbReference type="Proteomes" id="UP001486207">
    <property type="component" value="Unassembled WGS sequence"/>
</dbReference>
<feature type="compositionally biased region" description="Basic and acidic residues" evidence="1">
    <location>
        <begin position="1"/>
        <end position="15"/>
    </location>
</feature>
<proteinExistence type="predicted"/>
<feature type="region of interest" description="Disordered" evidence="1">
    <location>
        <begin position="1"/>
        <end position="44"/>
    </location>
</feature>
<evidence type="ECO:0000313" key="3">
    <source>
        <dbReference type="Proteomes" id="UP001486207"/>
    </source>
</evidence>
<keyword evidence="3" id="KW-1185">Reference proteome</keyword>
<sequence>MSDRKKNQAGNDRKVTPWSHYETAAQRAKSRDAEPEPVKDVTDSVSRLISWGFRRS</sequence>
<accession>A0ABV1XL50</accession>
<dbReference type="RefSeq" id="WP_190069639.1">
    <property type="nucleotide sequence ID" value="NZ_BNBM01000003.1"/>
</dbReference>
<gene>
    <name evidence="2" type="ORF">ABT384_06045</name>
</gene>
<organism evidence="2 3">
    <name type="scientific">Streptomyces lanatus</name>
    <dbReference type="NCBI Taxonomy" id="66900"/>
    <lineage>
        <taxon>Bacteria</taxon>
        <taxon>Bacillati</taxon>
        <taxon>Actinomycetota</taxon>
        <taxon>Actinomycetes</taxon>
        <taxon>Kitasatosporales</taxon>
        <taxon>Streptomycetaceae</taxon>
        <taxon>Streptomyces</taxon>
    </lineage>
</organism>
<feature type="compositionally biased region" description="Basic and acidic residues" evidence="1">
    <location>
        <begin position="29"/>
        <end position="42"/>
    </location>
</feature>
<evidence type="ECO:0000313" key="2">
    <source>
        <dbReference type="EMBL" id="MER7372210.1"/>
    </source>
</evidence>